<accession>A0A0L6ZEV1</accession>
<keyword evidence="1" id="KW-1133">Transmembrane helix</keyword>
<proteinExistence type="predicted"/>
<protein>
    <recommendedName>
        <fullName evidence="4">DUF378 domain-containing protein</fullName>
    </recommendedName>
</protein>
<dbReference type="RefSeq" id="WP_052220026.1">
    <property type="nucleotide sequence ID" value="NZ_LHUR01000010.1"/>
</dbReference>
<gene>
    <name evidence="2" type="ORF">CLHOM_04280</name>
</gene>
<dbReference type="AlphaFoldDB" id="A0A0L6ZEV1"/>
<evidence type="ECO:0000256" key="1">
    <source>
        <dbReference type="SAM" id="Phobius"/>
    </source>
</evidence>
<keyword evidence="1" id="KW-0812">Transmembrane</keyword>
<comment type="caution">
    <text evidence="2">The sequence shown here is derived from an EMBL/GenBank/DDBJ whole genome shotgun (WGS) entry which is preliminary data.</text>
</comment>
<reference evidence="3" key="1">
    <citation type="submission" date="2015-08" db="EMBL/GenBank/DDBJ databases">
        <title>Genome sequence of the strict anaerobe Clostridium homopropionicum LuHBu1 (DSM 5847T).</title>
        <authorList>
            <person name="Poehlein A."/>
            <person name="Beck M."/>
            <person name="Schiel-Bengelsdorf B."/>
            <person name="Bengelsdorf F.R."/>
            <person name="Daniel R."/>
            <person name="Duerre P."/>
        </authorList>
    </citation>
    <scope>NUCLEOTIDE SEQUENCE [LARGE SCALE GENOMIC DNA]</scope>
    <source>
        <strain evidence="3">DSM 5847</strain>
    </source>
</reference>
<dbReference type="PATRIC" id="fig|1121318.3.peg.433"/>
<feature type="transmembrane region" description="Helical" evidence="1">
    <location>
        <begin position="7"/>
        <end position="27"/>
    </location>
</feature>
<keyword evidence="3" id="KW-1185">Reference proteome</keyword>
<dbReference type="EMBL" id="LHUR01000010">
    <property type="protein sequence ID" value="KOA21298.1"/>
    <property type="molecule type" value="Genomic_DNA"/>
</dbReference>
<dbReference type="Proteomes" id="UP000037043">
    <property type="component" value="Unassembled WGS sequence"/>
</dbReference>
<dbReference type="PANTHER" id="PTHR37304:SF1">
    <property type="entry name" value="MEMBRANE PROTEIN"/>
    <property type="match status" value="1"/>
</dbReference>
<evidence type="ECO:0000313" key="2">
    <source>
        <dbReference type="EMBL" id="KOA21298.1"/>
    </source>
</evidence>
<dbReference type="STRING" id="36844.SAMN04488501_107174"/>
<dbReference type="InterPro" id="IPR007211">
    <property type="entry name" value="DUF378"/>
</dbReference>
<sequence>MRTFDAIALILVVIGAINWGLIGFFRYDLVASIFGDFSGLTRTIYALVGIAGLYAISFFGRDREPRETK</sequence>
<dbReference type="PANTHER" id="PTHR37304">
    <property type="entry name" value="MEMBRANE PROTEIN-RELATED"/>
    <property type="match status" value="1"/>
</dbReference>
<evidence type="ECO:0008006" key="4">
    <source>
        <dbReference type="Google" id="ProtNLM"/>
    </source>
</evidence>
<name>A0A0L6ZEV1_9CLOT</name>
<feature type="transmembrane region" description="Helical" evidence="1">
    <location>
        <begin position="39"/>
        <end position="59"/>
    </location>
</feature>
<dbReference type="Pfam" id="PF04070">
    <property type="entry name" value="DUF378"/>
    <property type="match status" value="1"/>
</dbReference>
<organism evidence="2 3">
    <name type="scientific">Clostridium homopropionicum DSM 5847</name>
    <dbReference type="NCBI Taxonomy" id="1121318"/>
    <lineage>
        <taxon>Bacteria</taxon>
        <taxon>Bacillati</taxon>
        <taxon>Bacillota</taxon>
        <taxon>Clostridia</taxon>
        <taxon>Eubacteriales</taxon>
        <taxon>Clostridiaceae</taxon>
        <taxon>Clostridium</taxon>
    </lineage>
</organism>
<evidence type="ECO:0000313" key="3">
    <source>
        <dbReference type="Proteomes" id="UP000037043"/>
    </source>
</evidence>
<keyword evidence="1" id="KW-0472">Membrane</keyword>